<dbReference type="AlphaFoldDB" id="A0A6J4T3A4"/>
<evidence type="ECO:0000256" key="2">
    <source>
        <dbReference type="ARBA" id="ARBA00012438"/>
    </source>
</evidence>
<evidence type="ECO:0000313" key="10">
    <source>
        <dbReference type="EMBL" id="CAA9512505.1"/>
    </source>
</evidence>
<keyword evidence="8" id="KW-0812">Transmembrane</keyword>
<evidence type="ECO:0000256" key="4">
    <source>
        <dbReference type="ARBA" id="ARBA00022679"/>
    </source>
</evidence>
<keyword evidence="5" id="KW-0547">Nucleotide-binding</keyword>
<feature type="transmembrane region" description="Helical" evidence="8">
    <location>
        <begin position="27"/>
        <end position="47"/>
    </location>
</feature>
<dbReference type="EC" id="2.7.13.3" evidence="2"/>
<evidence type="ECO:0000256" key="5">
    <source>
        <dbReference type="ARBA" id="ARBA00022741"/>
    </source>
</evidence>
<accession>A0A6J4T3A4</accession>
<evidence type="ECO:0000256" key="6">
    <source>
        <dbReference type="ARBA" id="ARBA00022777"/>
    </source>
</evidence>
<feature type="domain" description="Signal transduction histidine kinase subgroup 2 dimerisation and phosphoacceptor" evidence="9">
    <location>
        <begin position="333"/>
        <end position="407"/>
    </location>
</feature>
<organism evidence="10">
    <name type="scientific">uncultured Sphingomonadaceae bacterium</name>
    <dbReference type="NCBI Taxonomy" id="169976"/>
    <lineage>
        <taxon>Bacteria</taxon>
        <taxon>Pseudomonadati</taxon>
        <taxon>Pseudomonadota</taxon>
        <taxon>Alphaproteobacteria</taxon>
        <taxon>Sphingomonadales</taxon>
        <taxon>Sphingomonadaceae</taxon>
        <taxon>environmental samples</taxon>
    </lineage>
</organism>
<protein>
    <recommendedName>
        <fullName evidence="2">histidine kinase</fullName>
        <ecNumber evidence="2">2.7.13.3</ecNumber>
    </recommendedName>
</protein>
<dbReference type="GO" id="GO:0004673">
    <property type="term" value="F:protein histidine kinase activity"/>
    <property type="evidence" value="ECO:0007669"/>
    <property type="project" value="UniProtKB-EC"/>
</dbReference>
<dbReference type="Pfam" id="PF07568">
    <property type="entry name" value="HisKA_2"/>
    <property type="match status" value="1"/>
</dbReference>
<dbReference type="InterPro" id="IPR011495">
    <property type="entry name" value="Sig_transdc_His_kin_sub2_dim/P"/>
</dbReference>
<keyword evidence="4" id="KW-0808">Transferase</keyword>
<dbReference type="PANTHER" id="PTHR41523:SF8">
    <property type="entry name" value="ETHYLENE RESPONSE SENSOR PROTEIN"/>
    <property type="match status" value="1"/>
</dbReference>
<keyword evidence="6" id="KW-0418">Kinase</keyword>
<keyword evidence="8" id="KW-0472">Membrane</keyword>
<keyword evidence="3" id="KW-0597">Phosphoprotein</keyword>
<name>A0A6J4T3A4_9SPHN</name>
<reference evidence="10" key="1">
    <citation type="submission" date="2020-02" db="EMBL/GenBank/DDBJ databases">
        <authorList>
            <person name="Meier V. D."/>
        </authorList>
    </citation>
    <scope>NUCLEOTIDE SEQUENCE</scope>
    <source>
        <strain evidence="10">AVDCRST_MAG91</strain>
    </source>
</reference>
<feature type="transmembrane region" description="Helical" evidence="8">
    <location>
        <begin position="241"/>
        <end position="262"/>
    </location>
</feature>
<dbReference type="GO" id="GO:0005524">
    <property type="term" value="F:ATP binding"/>
    <property type="evidence" value="ECO:0007669"/>
    <property type="project" value="UniProtKB-KW"/>
</dbReference>
<evidence type="ECO:0000256" key="1">
    <source>
        <dbReference type="ARBA" id="ARBA00000085"/>
    </source>
</evidence>
<evidence type="ECO:0000256" key="8">
    <source>
        <dbReference type="SAM" id="Phobius"/>
    </source>
</evidence>
<comment type="catalytic activity">
    <reaction evidence="1">
        <text>ATP + protein L-histidine = ADP + protein N-phospho-L-histidine.</text>
        <dbReference type="EC" id="2.7.13.3"/>
    </reaction>
</comment>
<sequence>MADPASPAPAPPAIVRGFAQLSTGMKMLIILGLALFPLGLVAVLASVDAARDGQAERAALSRGNAVQSASALDMLVERDALALRIVVAGMAGPNGSAGACTLLRRTLESTPNLLFSRYALFDRVGRRLCGSGELHAGPAAADAPSIGLDAEAGGLRFEIAGDGGRAIGFIDRAALGAIASTTSRGRNVDIDLQDGRTTIPLVDRYDRSALQRTIVSRARLAGSDVYAAASAGAIPISAAEIATILVPLLMWFAAAALGWLIVDRLLLRPIVAMQKAVLAYQPGGSPIAMPRVATPATEIRDLGEAFIRVTRTIAVHEAELEAAIARQARLVREVHHRVKNNLQVVASLLNLHARGAKSVDATNAYATIQRRVDALSVVHRNHFAELEDGRGVALRPLLSELTGNLRATAPREAAGMAITLDLDPVYANQDVAVSVAFFVTEVVEHAMLCTPDEPVGVSLRQTASPMFARLVLSSASLRADTDCEGRDTRQFERITTGLSRQLRAPLDRNVDDGVFSLDIAILAAKTD</sequence>
<keyword evidence="7" id="KW-0067">ATP-binding</keyword>
<proteinExistence type="predicted"/>
<gene>
    <name evidence="10" type="ORF">AVDCRST_MAG91-1717</name>
</gene>
<evidence type="ECO:0000256" key="7">
    <source>
        <dbReference type="ARBA" id="ARBA00022840"/>
    </source>
</evidence>
<dbReference type="PANTHER" id="PTHR41523">
    <property type="entry name" value="TWO-COMPONENT SYSTEM SENSOR PROTEIN"/>
    <property type="match status" value="1"/>
</dbReference>
<dbReference type="EMBL" id="CADCVX010000329">
    <property type="protein sequence ID" value="CAA9512505.1"/>
    <property type="molecule type" value="Genomic_DNA"/>
</dbReference>
<evidence type="ECO:0000256" key="3">
    <source>
        <dbReference type="ARBA" id="ARBA00022553"/>
    </source>
</evidence>
<dbReference type="Gene3D" id="3.30.450.20">
    <property type="entry name" value="PAS domain"/>
    <property type="match status" value="1"/>
</dbReference>
<evidence type="ECO:0000259" key="9">
    <source>
        <dbReference type="Pfam" id="PF07568"/>
    </source>
</evidence>
<keyword evidence="8" id="KW-1133">Transmembrane helix</keyword>